<dbReference type="GO" id="GO:0006412">
    <property type="term" value="P:translation"/>
    <property type="evidence" value="ECO:0007669"/>
    <property type="project" value="UniProtKB-KW"/>
</dbReference>
<protein>
    <recommendedName>
        <fullName evidence="4">O-phospho-L-seryl-tRNA:Cys-tRNA synthase</fullName>
        <ecNumber evidence="4">2.5.1.73</ecNumber>
    </recommendedName>
</protein>
<dbReference type="SUPFAM" id="SSF53383">
    <property type="entry name" value="PLP-dependent transferases"/>
    <property type="match status" value="1"/>
</dbReference>
<dbReference type="AlphaFoldDB" id="A0A133U8U7"/>
<evidence type="ECO:0000256" key="1">
    <source>
        <dbReference type="ARBA" id="ARBA00022679"/>
    </source>
</evidence>
<dbReference type="InterPro" id="IPR000192">
    <property type="entry name" value="Aminotrans_V_dom"/>
</dbReference>
<keyword evidence="2" id="KW-0663">Pyridoxal phosphate</keyword>
<evidence type="ECO:0000313" key="6">
    <source>
        <dbReference type="EMBL" id="KXA90621.1"/>
    </source>
</evidence>
<dbReference type="PANTHER" id="PTHR43586:SF3">
    <property type="entry name" value="O-PHOSPHO-L-SERYL-TRNA:CYS-TRNA SYNTHASE"/>
    <property type="match status" value="1"/>
</dbReference>
<keyword evidence="1" id="KW-0808">Transferase</keyword>
<feature type="domain" description="Aminotransferase class V" evidence="5">
    <location>
        <begin position="69"/>
        <end position="330"/>
    </location>
</feature>
<dbReference type="Gene3D" id="3.40.640.10">
    <property type="entry name" value="Type I PLP-dependent aspartate aminotransferase-like (Major domain)"/>
    <property type="match status" value="1"/>
</dbReference>
<evidence type="ECO:0000259" key="5">
    <source>
        <dbReference type="Pfam" id="PF00266"/>
    </source>
</evidence>
<dbReference type="PATRIC" id="fig|1698260.3.peg.78"/>
<sequence>MNLNKYKNVKRRIGKDWINLNPIQRGGVLPPESRETLQSFGDGYSTCDYCLEGRVDLVDSPPIDDLAGDIAKFVNMDEIMFTAGCRHAQWVALKALTEPGDVIVIDSLAHYTTYLAAENLDLEIREVPHNGYPDFELEVEDYADIIEEVEEKKGETPAVLFLTHVDYRYGNRINPEKVGKIAKKWKIPYFVNAAYTGGIMPIDGRRWKSDFIGFSGHKSWASSGPIGMLATSYEHSEKTFPKSEVKGPWSGRGFTKKIPQLFGCPPVFGAPIATLMSSFPHVYERVQNWDEHLENARWFVDKLEKIEDFRQIGQRPRKHTLMSIETPSFHRVSKRHERRGFFLYDELKERKIAGIQPGLTKMIKINTYGLSKEELEHVISSFYEIAEKYDVEVG</sequence>
<dbReference type="InterPro" id="IPR015421">
    <property type="entry name" value="PyrdxlP-dep_Trfase_major"/>
</dbReference>
<dbReference type="NCBIfam" id="TIGR02539">
    <property type="entry name" value="SepCysS"/>
    <property type="match status" value="1"/>
</dbReference>
<accession>A0A133U8U7</accession>
<gene>
    <name evidence="6" type="ORF">AKJ61_00315</name>
</gene>
<dbReference type="PANTHER" id="PTHR43586">
    <property type="entry name" value="CYSTEINE DESULFURASE"/>
    <property type="match status" value="1"/>
</dbReference>
<comment type="caution">
    <text evidence="6">The sequence shown here is derived from an EMBL/GenBank/DDBJ whole genome shotgun (WGS) entry which is preliminary data.</text>
</comment>
<keyword evidence="7" id="KW-1185">Reference proteome</keyword>
<dbReference type="GO" id="GO:0043766">
    <property type="term" value="F:Sep-tRNA:Cys-tRNA synthase activity"/>
    <property type="evidence" value="ECO:0007669"/>
    <property type="project" value="UniProtKB-EC"/>
</dbReference>
<evidence type="ECO:0000256" key="2">
    <source>
        <dbReference type="ARBA" id="ARBA00022898"/>
    </source>
</evidence>
<evidence type="ECO:0000313" key="7">
    <source>
        <dbReference type="Proteomes" id="UP000070184"/>
    </source>
</evidence>
<dbReference type="Pfam" id="PF00266">
    <property type="entry name" value="Aminotran_5"/>
    <property type="match status" value="1"/>
</dbReference>
<dbReference type="InterPro" id="IPR015424">
    <property type="entry name" value="PyrdxlP-dep_Trfase"/>
</dbReference>
<dbReference type="InterPro" id="IPR015422">
    <property type="entry name" value="PyrdxlP-dep_Trfase_small"/>
</dbReference>
<dbReference type="EC" id="2.5.1.73" evidence="4"/>
<evidence type="ECO:0000256" key="4">
    <source>
        <dbReference type="NCBIfam" id="TIGR02539"/>
    </source>
</evidence>
<keyword evidence="3" id="KW-0648">Protein biosynthesis</keyword>
<proteinExistence type="predicted"/>
<dbReference type="Gene3D" id="3.90.1150.10">
    <property type="entry name" value="Aspartate Aminotransferase, domain 1"/>
    <property type="match status" value="1"/>
</dbReference>
<evidence type="ECO:0000256" key="3">
    <source>
        <dbReference type="ARBA" id="ARBA00022917"/>
    </source>
</evidence>
<name>A0A133U8U7_9EURY</name>
<dbReference type="EMBL" id="LHXK01000002">
    <property type="protein sequence ID" value="KXA90621.1"/>
    <property type="molecule type" value="Genomic_DNA"/>
</dbReference>
<organism evidence="6 7">
    <name type="scientific">candidate division MSBL1 archaeon SCGC-AAA259B11</name>
    <dbReference type="NCBI Taxonomy" id="1698260"/>
    <lineage>
        <taxon>Archaea</taxon>
        <taxon>Methanobacteriati</taxon>
        <taxon>Methanobacteriota</taxon>
        <taxon>candidate division MSBL1</taxon>
    </lineage>
</organism>
<dbReference type="GO" id="GO:0016874">
    <property type="term" value="F:ligase activity"/>
    <property type="evidence" value="ECO:0007669"/>
    <property type="project" value="UniProtKB-KW"/>
</dbReference>
<dbReference type="Proteomes" id="UP000070184">
    <property type="component" value="Unassembled WGS sequence"/>
</dbReference>
<dbReference type="InterPro" id="IPR013375">
    <property type="entry name" value="Sep_Cys-tRNA_synth_arc"/>
</dbReference>
<keyword evidence="6" id="KW-0436">Ligase</keyword>
<reference evidence="6 7" key="1">
    <citation type="journal article" date="2016" name="Sci. Rep.">
        <title>Metabolic traits of an uncultured archaeal lineage -MSBL1- from brine pools of the Red Sea.</title>
        <authorList>
            <person name="Mwirichia R."/>
            <person name="Alam I."/>
            <person name="Rashid M."/>
            <person name="Vinu M."/>
            <person name="Ba-Alawi W."/>
            <person name="Anthony Kamau A."/>
            <person name="Kamanda Ngugi D."/>
            <person name="Goker M."/>
            <person name="Klenk H.P."/>
            <person name="Bajic V."/>
            <person name="Stingl U."/>
        </authorList>
    </citation>
    <scope>NUCLEOTIDE SEQUENCE [LARGE SCALE GENOMIC DNA]</scope>
    <source>
        <strain evidence="6">SCGC-AAA259B11</strain>
    </source>
</reference>
<dbReference type="NCBIfam" id="NF006810">
    <property type="entry name" value="PRK09331.1"/>
    <property type="match status" value="1"/>
</dbReference>